<keyword evidence="2" id="KW-1185">Reference proteome</keyword>
<protein>
    <submittedName>
        <fullName evidence="1">Uncharacterized protein</fullName>
    </submittedName>
</protein>
<dbReference type="EMBL" id="FNFO01000003">
    <property type="protein sequence ID" value="SDK76084.1"/>
    <property type="molecule type" value="Genomic_DNA"/>
</dbReference>
<dbReference type="STRING" id="1075417.SAMN05421823_103490"/>
<dbReference type="Proteomes" id="UP000198510">
    <property type="component" value="Unassembled WGS sequence"/>
</dbReference>
<accession>A0A1G9EIY5</accession>
<reference evidence="1 2" key="1">
    <citation type="submission" date="2016-10" db="EMBL/GenBank/DDBJ databases">
        <authorList>
            <person name="de Groot N.N."/>
        </authorList>
    </citation>
    <scope>NUCLEOTIDE SEQUENCE [LARGE SCALE GENOMIC DNA]</scope>
    <source>
        <strain evidence="1 2">DSM 25186</strain>
    </source>
</reference>
<sequence length="104" mass="11787">MREHVYMTAQPTAIINIVTSLDFKHYLMDDIVTLGYASVGADVINGIFGLKKGALTMSDLDFIQRRFRRWCEYHGFRVHLKTDSKTGKVTSYDLTLLEPMAIGA</sequence>
<dbReference type="AlphaFoldDB" id="A0A1G9EIY5"/>
<proteinExistence type="predicted"/>
<name>A0A1G9EIY5_9BACT</name>
<gene>
    <name evidence="1" type="ORF">SAMN05421823_103490</name>
</gene>
<evidence type="ECO:0000313" key="1">
    <source>
        <dbReference type="EMBL" id="SDK76084.1"/>
    </source>
</evidence>
<evidence type="ECO:0000313" key="2">
    <source>
        <dbReference type="Proteomes" id="UP000198510"/>
    </source>
</evidence>
<dbReference type="RefSeq" id="WP_143017214.1">
    <property type="nucleotide sequence ID" value="NZ_FNFO01000003.1"/>
</dbReference>
<organism evidence="1 2">
    <name type="scientific">Catalinimonas alkaloidigena</name>
    <dbReference type="NCBI Taxonomy" id="1075417"/>
    <lineage>
        <taxon>Bacteria</taxon>
        <taxon>Pseudomonadati</taxon>
        <taxon>Bacteroidota</taxon>
        <taxon>Cytophagia</taxon>
        <taxon>Cytophagales</taxon>
        <taxon>Catalimonadaceae</taxon>
        <taxon>Catalinimonas</taxon>
    </lineage>
</organism>